<evidence type="ECO:0000313" key="4">
    <source>
        <dbReference type="EMBL" id="ALX05837.1"/>
    </source>
</evidence>
<reference evidence="4 5" key="1">
    <citation type="journal article" date="1991" name="Int. J. Syst. Bacteriol.">
        <title>Description of the erythromycin-producing bacterium Arthrobacter sp. strain NRRL B-3381 as Aeromicrobium erythreum gen. nov., sp. nov.</title>
        <authorList>
            <person name="Miller E.S."/>
            <person name="Woese C.R."/>
            <person name="Brenner S."/>
        </authorList>
    </citation>
    <scope>NUCLEOTIDE SEQUENCE [LARGE SCALE GENOMIC DNA]</scope>
    <source>
        <strain evidence="4 5">AR18</strain>
    </source>
</reference>
<dbReference type="GO" id="GO:0016994">
    <property type="term" value="F:precorrin-6A reductase activity"/>
    <property type="evidence" value="ECO:0007669"/>
    <property type="project" value="InterPro"/>
</dbReference>
<evidence type="ECO:0000256" key="3">
    <source>
        <dbReference type="ARBA" id="ARBA00023002"/>
    </source>
</evidence>
<dbReference type="STRING" id="2041.AERYTH_14595"/>
<dbReference type="InterPro" id="IPR003723">
    <property type="entry name" value="Precorrin-6x_reduct"/>
</dbReference>
<organism evidence="4 5">
    <name type="scientific">Aeromicrobium erythreum</name>
    <dbReference type="NCBI Taxonomy" id="2041"/>
    <lineage>
        <taxon>Bacteria</taxon>
        <taxon>Bacillati</taxon>
        <taxon>Actinomycetota</taxon>
        <taxon>Actinomycetes</taxon>
        <taxon>Propionibacteriales</taxon>
        <taxon>Nocardioidaceae</taxon>
        <taxon>Aeromicrobium</taxon>
    </lineage>
</organism>
<comment type="pathway">
    <text evidence="1">Cofactor biosynthesis; adenosylcobalamin biosynthesis.</text>
</comment>
<dbReference type="Pfam" id="PF02571">
    <property type="entry name" value="CbiJ"/>
    <property type="match status" value="1"/>
</dbReference>
<name>A0A0U4CYV0_9ACTN</name>
<evidence type="ECO:0000256" key="2">
    <source>
        <dbReference type="ARBA" id="ARBA00022573"/>
    </source>
</evidence>
<gene>
    <name evidence="4" type="ORF">AERYTH_14595</name>
</gene>
<protein>
    <submittedName>
        <fullName evidence="4">Cobalt-precorrin-6X reductase</fullName>
    </submittedName>
</protein>
<evidence type="ECO:0000313" key="5">
    <source>
        <dbReference type="Proteomes" id="UP000067689"/>
    </source>
</evidence>
<dbReference type="UniPathway" id="UPA00148"/>
<dbReference type="PATRIC" id="fig|2041.4.peg.3044"/>
<sequence>MMLLLGGTAEARALARSLEGLRFTSSLAGRVARPRMPVGETRIGGFGGVDGLRAYLRDEDVTAVVDATHPFAAGISRNAALACAAEGVPLLRLERPGWSTRPDADGWHWVDSHEEAAAATARLGRRPFLSIGRQGLAPFVEPLRDVPALVRVVDEPEVPLPPAWTLLQSRGPYDLASERSLLAKHDVDVVVTKDSGGEHTVAKLDVAAERGAAVVVVRRPAPPEGVETVSDVDDAAAWARARS</sequence>
<dbReference type="PANTHER" id="PTHR36925:SF1">
    <property type="entry name" value="COBALT-PRECORRIN-6A REDUCTASE"/>
    <property type="match status" value="1"/>
</dbReference>
<dbReference type="AlphaFoldDB" id="A0A0U4CYV0"/>
<dbReference type="EMBL" id="CP011502">
    <property type="protein sequence ID" value="ALX05837.1"/>
    <property type="molecule type" value="Genomic_DNA"/>
</dbReference>
<dbReference type="PROSITE" id="PS51014">
    <property type="entry name" value="COBK_CBIJ"/>
    <property type="match status" value="1"/>
</dbReference>
<proteinExistence type="predicted"/>
<dbReference type="Proteomes" id="UP000067689">
    <property type="component" value="Chromosome"/>
</dbReference>
<dbReference type="NCBIfam" id="NF005968">
    <property type="entry name" value="PRK08057.1-2"/>
    <property type="match status" value="1"/>
</dbReference>
<keyword evidence="5" id="KW-1185">Reference proteome</keyword>
<accession>A0A0U4CYV0</accession>
<dbReference type="RefSeq" id="WP_067860214.1">
    <property type="nucleotide sequence ID" value="NZ_CP011502.1"/>
</dbReference>
<keyword evidence="2" id="KW-0169">Cobalamin biosynthesis</keyword>
<dbReference type="KEGG" id="aer:AERYTH_14595"/>
<dbReference type="NCBIfam" id="TIGR00715">
    <property type="entry name" value="precor6x_red"/>
    <property type="match status" value="1"/>
</dbReference>
<dbReference type="GO" id="GO:0009236">
    <property type="term" value="P:cobalamin biosynthetic process"/>
    <property type="evidence" value="ECO:0007669"/>
    <property type="project" value="UniProtKB-UniPathway"/>
</dbReference>
<dbReference type="PANTHER" id="PTHR36925">
    <property type="entry name" value="COBALT-PRECORRIN-6A REDUCTASE"/>
    <property type="match status" value="1"/>
</dbReference>
<dbReference type="OrthoDB" id="5183775at2"/>
<evidence type="ECO:0000256" key="1">
    <source>
        <dbReference type="ARBA" id="ARBA00004953"/>
    </source>
</evidence>
<keyword evidence="3" id="KW-0560">Oxidoreductase</keyword>